<sequence length="529" mass="59906">MLKVIIADDERLICRLVQALADWESLGMEVAALAENGLEALELIKSREPDILITDIRMPGCDGLELIRSAKELMPDLEVVIISGYAHFEYAQKAMKYGAGYYLLKPIKQTELMETLVKIREKCQARQETRSAIHRQHQNSQEDLSRIRESLMKDLLSGSLADLTAENLRGSYHVDTAGDMYQVFMVKMDCSMEQVNRTAAKVIQEKIRDIFHHTMSSICCDMVLYFQSYTGYGLLNYDSGRRDEVRRGLRECLSHLEVKKDLMGPLDFTLSLGVPAAAPALLGASLEWAKGAMWERLMEGTGRLLEAVPVGSGLEKQNLLDRYMKLMEHSVDTLNLEEAGEACGMLEREALGLERICGREILELVLSAGRLFIARTALNNVEEIQQDFAARCRQCSTVGGLFGQLKQIQTRLLSEARDLRSNEAARPIRIAKQYVMQHYQEPITLETVCEDIGFSVNYFSTLFKRETGEGFAKYLTRVRMEEAKTLLRETSLPVAEICGRVGYSDRKHFTHTFHKDTGLNPAEYRKLYG</sequence>
<evidence type="ECO:0000256" key="2">
    <source>
        <dbReference type="ARBA" id="ARBA00018672"/>
    </source>
</evidence>
<reference evidence="13" key="1">
    <citation type="submission" date="2022-01" db="EMBL/GenBank/DDBJ databases">
        <title>Collection of gut derived symbiotic bacterial strains cultured from healthy donors.</title>
        <authorList>
            <person name="Lin H."/>
            <person name="Kohout C."/>
            <person name="Waligurski E."/>
            <person name="Pamer E.G."/>
        </authorList>
    </citation>
    <scope>NUCLEOTIDE SEQUENCE</scope>
    <source>
        <strain evidence="13">DFI.6.55</strain>
    </source>
</reference>
<dbReference type="PANTHER" id="PTHR42713:SF3">
    <property type="entry name" value="TRANSCRIPTIONAL REGULATORY PROTEIN HPTR"/>
    <property type="match status" value="1"/>
</dbReference>
<keyword evidence="5" id="KW-0902">Two-component regulatory system</keyword>
<dbReference type="SMART" id="SM00448">
    <property type="entry name" value="REC"/>
    <property type="match status" value="1"/>
</dbReference>
<dbReference type="Gene3D" id="1.10.10.60">
    <property type="entry name" value="Homeodomain-like"/>
    <property type="match status" value="2"/>
</dbReference>
<dbReference type="CDD" id="cd17536">
    <property type="entry name" value="REC_YesN-like"/>
    <property type="match status" value="1"/>
</dbReference>
<proteinExistence type="predicted"/>
<dbReference type="PANTHER" id="PTHR42713">
    <property type="entry name" value="HISTIDINE KINASE-RELATED"/>
    <property type="match status" value="1"/>
</dbReference>
<dbReference type="InterPro" id="IPR009057">
    <property type="entry name" value="Homeodomain-like_sf"/>
</dbReference>
<dbReference type="SUPFAM" id="SSF52172">
    <property type="entry name" value="CheY-like"/>
    <property type="match status" value="1"/>
</dbReference>
<evidence type="ECO:0000259" key="11">
    <source>
        <dbReference type="PROSITE" id="PS01124"/>
    </source>
</evidence>
<dbReference type="PROSITE" id="PS50110">
    <property type="entry name" value="RESPONSE_REGULATORY"/>
    <property type="match status" value="1"/>
</dbReference>
<dbReference type="RefSeq" id="WP_117560764.1">
    <property type="nucleotide sequence ID" value="NZ_JAKNGE010000038.1"/>
</dbReference>
<evidence type="ECO:0000256" key="3">
    <source>
        <dbReference type="ARBA" id="ARBA00022490"/>
    </source>
</evidence>
<dbReference type="PROSITE" id="PS01124">
    <property type="entry name" value="HTH_ARAC_FAMILY_2"/>
    <property type="match status" value="1"/>
</dbReference>
<dbReference type="GO" id="GO:0003700">
    <property type="term" value="F:DNA-binding transcription factor activity"/>
    <property type="evidence" value="ECO:0007669"/>
    <property type="project" value="InterPro"/>
</dbReference>
<evidence type="ECO:0000256" key="7">
    <source>
        <dbReference type="ARBA" id="ARBA00023125"/>
    </source>
</evidence>
<dbReference type="GO" id="GO:0043565">
    <property type="term" value="F:sequence-specific DNA binding"/>
    <property type="evidence" value="ECO:0007669"/>
    <property type="project" value="InterPro"/>
</dbReference>
<keyword evidence="4 10" id="KW-0597">Phosphoprotein</keyword>
<evidence type="ECO:0000313" key="13">
    <source>
        <dbReference type="EMBL" id="MCG4748472.1"/>
    </source>
</evidence>
<feature type="domain" description="HTH araC/xylS-type" evidence="11">
    <location>
        <begin position="429"/>
        <end position="527"/>
    </location>
</feature>
<dbReference type="SUPFAM" id="SSF46689">
    <property type="entry name" value="Homeodomain-like"/>
    <property type="match status" value="2"/>
</dbReference>
<keyword evidence="6" id="KW-0805">Transcription regulation</keyword>
<evidence type="ECO:0000313" key="14">
    <source>
        <dbReference type="Proteomes" id="UP001299608"/>
    </source>
</evidence>
<dbReference type="Proteomes" id="UP001299608">
    <property type="component" value="Unassembled WGS sequence"/>
</dbReference>
<dbReference type="AlphaFoldDB" id="A0AAW5C2Z8"/>
<evidence type="ECO:0000256" key="8">
    <source>
        <dbReference type="ARBA" id="ARBA00023163"/>
    </source>
</evidence>
<feature type="modified residue" description="4-aspartylphosphate" evidence="10">
    <location>
        <position position="55"/>
    </location>
</feature>
<comment type="caution">
    <text evidence="13">The sequence shown here is derived from an EMBL/GenBank/DDBJ whole genome shotgun (WGS) entry which is preliminary data.</text>
</comment>
<evidence type="ECO:0000256" key="1">
    <source>
        <dbReference type="ARBA" id="ARBA00004496"/>
    </source>
</evidence>
<dbReference type="InterPro" id="IPR018060">
    <property type="entry name" value="HTH_AraC"/>
</dbReference>
<dbReference type="InterPro" id="IPR051552">
    <property type="entry name" value="HptR"/>
</dbReference>
<evidence type="ECO:0000256" key="10">
    <source>
        <dbReference type="PROSITE-ProRule" id="PRU00169"/>
    </source>
</evidence>
<dbReference type="GO" id="GO:0000160">
    <property type="term" value="P:phosphorelay signal transduction system"/>
    <property type="evidence" value="ECO:0007669"/>
    <property type="project" value="UniProtKB-KW"/>
</dbReference>
<evidence type="ECO:0000256" key="5">
    <source>
        <dbReference type="ARBA" id="ARBA00023012"/>
    </source>
</evidence>
<protein>
    <recommendedName>
        <fullName evidence="2">Stage 0 sporulation protein A homolog</fullName>
    </recommendedName>
</protein>
<dbReference type="SMART" id="SM00342">
    <property type="entry name" value="HTH_ARAC"/>
    <property type="match status" value="1"/>
</dbReference>
<organism evidence="13 14">
    <name type="scientific">Enterocloster aldenensis</name>
    <dbReference type="NCBI Taxonomy" id="358742"/>
    <lineage>
        <taxon>Bacteria</taxon>
        <taxon>Bacillati</taxon>
        <taxon>Bacillota</taxon>
        <taxon>Clostridia</taxon>
        <taxon>Lachnospirales</taxon>
        <taxon>Lachnospiraceae</taxon>
        <taxon>Enterocloster</taxon>
    </lineage>
</organism>
<dbReference type="Pfam" id="PF00072">
    <property type="entry name" value="Response_reg"/>
    <property type="match status" value="1"/>
</dbReference>
<comment type="subcellular location">
    <subcellularLocation>
        <location evidence="1">Cytoplasm</location>
    </subcellularLocation>
</comment>
<dbReference type="Gene3D" id="3.40.50.2300">
    <property type="match status" value="1"/>
</dbReference>
<comment type="function">
    <text evidence="9">May play the central regulatory role in sporulation. It may be an element of the effector pathway responsible for the activation of sporulation genes in response to nutritional stress. Spo0A may act in concert with spo0H (a sigma factor) to control the expression of some genes that are critical to the sporulation process.</text>
</comment>
<dbReference type="EMBL" id="JAKNGE010000038">
    <property type="protein sequence ID" value="MCG4748472.1"/>
    <property type="molecule type" value="Genomic_DNA"/>
</dbReference>
<keyword evidence="3" id="KW-0963">Cytoplasm</keyword>
<dbReference type="GO" id="GO:0005737">
    <property type="term" value="C:cytoplasm"/>
    <property type="evidence" value="ECO:0007669"/>
    <property type="project" value="UniProtKB-SubCell"/>
</dbReference>
<dbReference type="InterPro" id="IPR001789">
    <property type="entry name" value="Sig_transdc_resp-reg_receiver"/>
</dbReference>
<feature type="domain" description="Response regulatory" evidence="12">
    <location>
        <begin position="3"/>
        <end position="120"/>
    </location>
</feature>
<evidence type="ECO:0000256" key="6">
    <source>
        <dbReference type="ARBA" id="ARBA00023015"/>
    </source>
</evidence>
<evidence type="ECO:0000256" key="9">
    <source>
        <dbReference type="ARBA" id="ARBA00024867"/>
    </source>
</evidence>
<name>A0AAW5C2Z8_9FIRM</name>
<accession>A0AAW5C2Z8</accession>
<keyword evidence="8" id="KW-0804">Transcription</keyword>
<evidence type="ECO:0000259" key="12">
    <source>
        <dbReference type="PROSITE" id="PS50110"/>
    </source>
</evidence>
<dbReference type="Pfam" id="PF12833">
    <property type="entry name" value="HTH_18"/>
    <property type="match status" value="1"/>
</dbReference>
<dbReference type="InterPro" id="IPR011006">
    <property type="entry name" value="CheY-like_superfamily"/>
</dbReference>
<keyword evidence="7" id="KW-0238">DNA-binding</keyword>
<gene>
    <name evidence="13" type="ORF">L0N08_23935</name>
</gene>
<evidence type="ECO:0000256" key="4">
    <source>
        <dbReference type="ARBA" id="ARBA00022553"/>
    </source>
</evidence>